<gene>
    <name evidence="9" type="ORF">FVW20_07035</name>
</gene>
<organism evidence="9 10">
    <name type="scientific">Nitratidesulfovibrio oxamicus</name>
    <dbReference type="NCBI Taxonomy" id="32016"/>
    <lineage>
        <taxon>Bacteria</taxon>
        <taxon>Pseudomonadati</taxon>
        <taxon>Thermodesulfobacteriota</taxon>
        <taxon>Desulfovibrionia</taxon>
        <taxon>Desulfovibrionales</taxon>
        <taxon>Desulfovibrionaceae</taxon>
        <taxon>Nitratidesulfovibrio</taxon>
    </lineage>
</organism>
<dbReference type="RefSeq" id="WP_196608881.1">
    <property type="nucleotide sequence ID" value="NZ_VRYY01000165.1"/>
</dbReference>
<evidence type="ECO:0000256" key="1">
    <source>
        <dbReference type="ARBA" id="ARBA00004651"/>
    </source>
</evidence>
<dbReference type="Proteomes" id="UP001194469">
    <property type="component" value="Unassembled WGS sequence"/>
</dbReference>
<evidence type="ECO:0000259" key="8">
    <source>
        <dbReference type="Pfam" id="PF09335"/>
    </source>
</evidence>
<evidence type="ECO:0000256" key="3">
    <source>
        <dbReference type="ARBA" id="ARBA00022692"/>
    </source>
</evidence>
<feature type="transmembrane region" description="Helical" evidence="6">
    <location>
        <begin position="194"/>
        <end position="214"/>
    </location>
</feature>
<keyword evidence="5 6" id="KW-0472">Membrane</keyword>
<feature type="domain" description="VTT" evidence="8">
    <location>
        <begin position="71"/>
        <end position="186"/>
    </location>
</feature>
<keyword evidence="3 6" id="KW-0812">Transmembrane</keyword>
<keyword evidence="10" id="KW-1185">Reference proteome</keyword>
<keyword evidence="2 6" id="KW-1003">Cell membrane</keyword>
<feature type="transmembrane region" description="Helical" evidence="6">
    <location>
        <begin position="81"/>
        <end position="106"/>
    </location>
</feature>
<comment type="subcellular location">
    <subcellularLocation>
        <location evidence="1 6">Cell membrane</location>
        <topology evidence="1 6">Multi-pass membrane protein</topology>
    </subcellularLocation>
</comment>
<feature type="transmembrane region" description="Helical" evidence="6">
    <location>
        <begin position="12"/>
        <end position="31"/>
    </location>
</feature>
<proteinExistence type="inferred from homology"/>
<dbReference type="PANTHER" id="PTHR12677:SF59">
    <property type="entry name" value="GOLGI APPARATUS MEMBRANE PROTEIN TVP38-RELATED"/>
    <property type="match status" value="1"/>
</dbReference>
<dbReference type="PANTHER" id="PTHR12677">
    <property type="entry name" value="GOLGI APPARATUS MEMBRANE PROTEIN TVP38-RELATED"/>
    <property type="match status" value="1"/>
</dbReference>
<name>A0ABS0J3L8_9BACT</name>
<dbReference type="InterPro" id="IPR032816">
    <property type="entry name" value="VTT_dom"/>
</dbReference>
<dbReference type="InterPro" id="IPR015414">
    <property type="entry name" value="TMEM64"/>
</dbReference>
<evidence type="ECO:0000313" key="10">
    <source>
        <dbReference type="Proteomes" id="UP001194469"/>
    </source>
</evidence>
<feature type="region of interest" description="Disordered" evidence="7">
    <location>
        <begin position="224"/>
        <end position="250"/>
    </location>
</feature>
<comment type="caution">
    <text evidence="6">Lacks conserved residue(s) required for the propagation of feature annotation.</text>
</comment>
<protein>
    <recommendedName>
        <fullName evidence="6">TVP38/TMEM64 family membrane protein</fullName>
    </recommendedName>
</protein>
<comment type="similarity">
    <text evidence="6">Belongs to the TVP38/TMEM64 family.</text>
</comment>
<dbReference type="EMBL" id="VRYY01000165">
    <property type="protein sequence ID" value="MBG3876785.1"/>
    <property type="molecule type" value="Genomic_DNA"/>
</dbReference>
<dbReference type="Pfam" id="PF09335">
    <property type="entry name" value="VTT_dom"/>
    <property type="match status" value="1"/>
</dbReference>
<reference evidence="9 10" key="1">
    <citation type="submission" date="2019-08" db="EMBL/GenBank/DDBJ databases">
        <authorList>
            <person name="Luo N."/>
        </authorList>
    </citation>
    <scope>NUCLEOTIDE SEQUENCE [LARGE SCALE GENOMIC DNA]</scope>
    <source>
        <strain evidence="9 10">NCIMB 9442</strain>
    </source>
</reference>
<feature type="transmembrane region" description="Helical" evidence="6">
    <location>
        <begin position="51"/>
        <end position="69"/>
    </location>
</feature>
<keyword evidence="4 6" id="KW-1133">Transmembrane helix</keyword>
<comment type="caution">
    <text evidence="9">The sequence shown here is derived from an EMBL/GenBank/DDBJ whole genome shotgun (WGS) entry which is preliminary data.</text>
</comment>
<evidence type="ECO:0000256" key="2">
    <source>
        <dbReference type="ARBA" id="ARBA00022475"/>
    </source>
</evidence>
<evidence type="ECO:0000256" key="7">
    <source>
        <dbReference type="SAM" id="MobiDB-lite"/>
    </source>
</evidence>
<evidence type="ECO:0000256" key="5">
    <source>
        <dbReference type="ARBA" id="ARBA00023136"/>
    </source>
</evidence>
<accession>A0ABS0J3L8</accession>
<evidence type="ECO:0000256" key="6">
    <source>
        <dbReference type="RuleBase" id="RU366058"/>
    </source>
</evidence>
<sequence>MTNRPTRLLKRVLKGAFVFLGLAAAIALLRLSGLHDALDTAWVDANIRDHGVSGLALYLGVGCLLTAVGMPRQVVSFLGGYAFGAVLGTMWGTLATILGCVVTFYYARLGGQSFVARRFSRRVTKINGFLGRNPFAMSFIIRCLPVGNNMLTNLLAGVSAIPALPFFAGSTAGYVPQTFIFALLGSGVRVSPELRTTASAVLFVVSSLLGYLLYRRYRVDDTLEVPEDDAEGGPDGNESGNLSSPADKGA</sequence>
<evidence type="ECO:0000256" key="4">
    <source>
        <dbReference type="ARBA" id="ARBA00022989"/>
    </source>
</evidence>
<evidence type="ECO:0000313" key="9">
    <source>
        <dbReference type="EMBL" id="MBG3876785.1"/>
    </source>
</evidence>